<dbReference type="Proteomes" id="UP001161669">
    <property type="component" value="Segment"/>
</dbReference>
<dbReference type="EMBL" id="AP018495">
    <property type="protein sequence ID" value="BBI30197.1"/>
    <property type="molecule type" value="Genomic_DNA"/>
</dbReference>
<protein>
    <submittedName>
        <fullName evidence="2">Uncharacterized protein</fullName>
    </submittedName>
</protein>
<organism evidence="2 3">
    <name type="scientific">Acanthamoeba castellanii medusavirus J1</name>
    <dbReference type="NCBI Taxonomy" id="3114988"/>
    <lineage>
        <taxon>Viruses</taxon>
        <taxon>Varidnaviria</taxon>
        <taxon>Bamfordvirae</taxon>
        <taxon>Nucleocytoviricota</taxon>
        <taxon>Megaviricetes</taxon>
        <taxon>Mamonoviridae</taxon>
        <taxon>Medusavirus</taxon>
        <taxon>Medusavirus medusae</taxon>
    </lineage>
</organism>
<proteinExistence type="predicted"/>
<evidence type="ECO:0000313" key="3">
    <source>
        <dbReference type="Proteomes" id="UP001161669"/>
    </source>
</evidence>
<evidence type="ECO:0000256" key="1">
    <source>
        <dbReference type="SAM" id="MobiDB-lite"/>
    </source>
</evidence>
<reference evidence="3" key="1">
    <citation type="journal article" date="2019" name="J. Virol.">
        <title>Medusavirus, a novel large DNA virus discovered from hot spring water.</title>
        <authorList>
            <person name="Yoshikawa G."/>
            <person name="Blanc-Mathieu R."/>
            <person name="Song C."/>
            <person name="Kayama Y."/>
            <person name="Mochizuki T."/>
            <person name="Murata K."/>
            <person name="Ogata H."/>
            <person name="Takemura M."/>
        </authorList>
    </citation>
    <scope>NUCLEOTIDE SEQUENCE [LARGE SCALE GENOMIC DNA]</scope>
</reference>
<accession>A0A3T1CWI9</accession>
<evidence type="ECO:0000313" key="2">
    <source>
        <dbReference type="EMBL" id="BBI30197.1"/>
    </source>
</evidence>
<dbReference type="KEGG" id="vg:80540549"/>
<sequence length="134" mass="15712">MHQQQQQSAKPRKPRTKSIPADGRRWRRVWNETNQKLPLSSEDLATKQSKVARRNGLRPPTFARRYIDSTGGPRCRKWPYRCVRRIDRQIERQYKIIYNNCLESSSAVTSRALARISLLLKQRAELVTPVIITI</sequence>
<keyword evidence="3" id="KW-1185">Reference proteome</keyword>
<name>A0A3T1CWI9_9VIRU</name>
<feature type="region of interest" description="Disordered" evidence="1">
    <location>
        <begin position="1"/>
        <end position="25"/>
    </location>
</feature>